<gene>
    <name evidence="2" type="ORF">PAXRUDRAFT_145495</name>
</gene>
<dbReference type="GO" id="GO:0004672">
    <property type="term" value="F:protein kinase activity"/>
    <property type="evidence" value="ECO:0007669"/>
    <property type="project" value="InterPro"/>
</dbReference>
<protein>
    <recommendedName>
        <fullName evidence="1">Protein kinase domain-containing protein</fullName>
    </recommendedName>
</protein>
<evidence type="ECO:0000313" key="3">
    <source>
        <dbReference type="Proteomes" id="UP000054538"/>
    </source>
</evidence>
<dbReference type="HOGENOM" id="CLU_000288_7_30_1"/>
<accession>A0A0D0DN61</accession>
<dbReference type="GO" id="GO:0005524">
    <property type="term" value="F:ATP binding"/>
    <property type="evidence" value="ECO:0007669"/>
    <property type="project" value="InterPro"/>
</dbReference>
<organism evidence="2 3">
    <name type="scientific">Paxillus rubicundulus Ve08.2h10</name>
    <dbReference type="NCBI Taxonomy" id="930991"/>
    <lineage>
        <taxon>Eukaryota</taxon>
        <taxon>Fungi</taxon>
        <taxon>Dikarya</taxon>
        <taxon>Basidiomycota</taxon>
        <taxon>Agaricomycotina</taxon>
        <taxon>Agaricomycetes</taxon>
        <taxon>Agaricomycetidae</taxon>
        <taxon>Boletales</taxon>
        <taxon>Paxilineae</taxon>
        <taxon>Paxillaceae</taxon>
        <taxon>Paxillus</taxon>
    </lineage>
</organism>
<dbReference type="SUPFAM" id="SSF56112">
    <property type="entry name" value="Protein kinase-like (PK-like)"/>
    <property type="match status" value="1"/>
</dbReference>
<feature type="domain" description="Protein kinase" evidence="1">
    <location>
        <begin position="1"/>
        <end position="103"/>
    </location>
</feature>
<dbReference type="InParanoid" id="A0A0D0DN61"/>
<dbReference type="Gene3D" id="1.10.510.10">
    <property type="entry name" value="Transferase(Phosphotransferase) domain 1"/>
    <property type="match status" value="1"/>
</dbReference>
<dbReference type="InterPro" id="IPR011009">
    <property type="entry name" value="Kinase-like_dom_sf"/>
</dbReference>
<dbReference type="Proteomes" id="UP000054538">
    <property type="component" value="Unassembled WGS sequence"/>
</dbReference>
<dbReference type="InterPro" id="IPR000719">
    <property type="entry name" value="Prot_kinase_dom"/>
</dbReference>
<proteinExistence type="predicted"/>
<keyword evidence="3" id="KW-1185">Reference proteome</keyword>
<evidence type="ECO:0000313" key="2">
    <source>
        <dbReference type="EMBL" id="KIK93248.1"/>
    </source>
</evidence>
<evidence type="ECO:0000259" key="1">
    <source>
        <dbReference type="PROSITE" id="PS50011"/>
    </source>
</evidence>
<dbReference type="EMBL" id="KN825201">
    <property type="protein sequence ID" value="KIK93248.1"/>
    <property type="molecule type" value="Genomic_DNA"/>
</dbReference>
<reference evidence="2 3" key="1">
    <citation type="submission" date="2014-04" db="EMBL/GenBank/DDBJ databases">
        <authorList>
            <consortium name="DOE Joint Genome Institute"/>
            <person name="Kuo A."/>
            <person name="Kohler A."/>
            <person name="Jargeat P."/>
            <person name="Nagy L.G."/>
            <person name="Floudas D."/>
            <person name="Copeland A."/>
            <person name="Barry K.W."/>
            <person name="Cichocki N."/>
            <person name="Veneault-Fourrey C."/>
            <person name="LaButti K."/>
            <person name="Lindquist E.A."/>
            <person name="Lipzen A."/>
            <person name="Lundell T."/>
            <person name="Morin E."/>
            <person name="Murat C."/>
            <person name="Sun H."/>
            <person name="Tunlid A."/>
            <person name="Henrissat B."/>
            <person name="Grigoriev I.V."/>
            <person name="Hibbett D.S."/>
            <person name="Martin F."/>
            <person name="Nordberg H.P."/>
            <person name="Cantor M.N."/>
            <person name="Hua S.X."/>
        </authorList>
    </citation>
    <scope>NUCLEOTIDE SEQUENCE [LARGE SCALE GENOMIC DNA]</scope>
    <source>
        <strain evidence="2 3">Ve08.2h10</strain>
    </source>
</reference>
<feature type="non-terminal residue" evidence="2">
    <location>
        <position position="1"/>
    </location>
</feature>
<sequence length="103" mass="10960">YTYTPNIHSSVLIVDHGRACIFNFGLSMLLIKLGGPTHAVTSHQGEGTLCWAAPELHGPGVPADEENPLHVLPTPQSDVYSFGTATLQLCPTVVLFSCIDGSE</sequence>
<dbReference type="OrthoDB" id="4062651at2759"/>
<dbReference type="AlphaFoldDB" id="A0A0D0DN61"/>
<reference evidence="3" key="2">
    <citation type="submission" date="2015-01" db="EMBL/GenBank/DDBJ databases">
        <title>Evolutionary Origins and Diversification of the Mycorrhizal Mutualists.</title>
        <authorList>
            <consortium name="DOE Joint Genome Institute"/>
            <consortium name="Mycorrhizal Genomics Consortium"/>
            <person name="Kohler A."/>
            <person name="Kuo A."/>
            <person name="Nagy L.G."/>
            <person name="Floudas D."/>
            <person name="Copeland A."/>
            <person name="Barry K.W."/>
            <person name="Cichocki N."/>
            <person name="Veneault-Fourrey C."/>
            <person name="LaButti K."/>
            <person name="Lindquist E.A."/>
            <person name="Lipzen A."/>
            <person name="Lundell T."/>
            <person name="Morin E."/>
            <person name="Murat C."/>
            <person name="Riley R."/>
            <person name="Ohm R."/>
            <person name="Sun H."/>
            <person name="Tunlid A."/>
            <person name="Henrissat B."/>
            <person name="Grigoriev I.V."/>
            <person name="Hibbett D.S."/>
            <person name="Martin F."/>
        </authorList>
    </citation>
    <scope>NUCLEOTIDE SEQUENCE [LARGE SCALE GENOMIC DNA]</scope>
    <source>
        <strain evidence="3">Ve08.2h10</strain>
    </source>
</reference>
<name>A0A0D0DN61_9AGAM</name>
<dbReference type="PROSITE" id="PS50011">
    <property type="entry name" value="PROTEIN_KINASE_DOM"/>
    <property type="match status" value="1"/>
</dbReference>